<feature type="compositionally biased region" description="Basic residues" evidence="1">
    <location>
        <begin position="41"/>
        <end position="51"/>
    </location>
</feature>
<name>A0A8X6YBT0_9ARAC</name>
<keyword evidence="3" id="KW-1185">Reference proteome</keyword>
<accession>A0A8X6YBT0</accession>
<proteinExistence type="predicted"/>
<reference evidence="2" key="1">
    <citation type="submission" date="2020-08" db="EMBL/GenBank/DDBJ databases">
        <title>Multicomponent nature underlies the extraordinary mechanical properties of spider dragline silk.</title>
        <authorList>
            <person name="Kono N."/>
            <person name="Nakamura H."/>
            <person name="Mori M."/>
            <person name="Yoshida Y."/>
            <person name="Ohtoshi R."/>
            <person name="Malay A.D."/>
            <person name="Moran D.A.P."/>
            <person name="Tomita M."/>
            <person name="Numata K."/>
            <person name="Arakawa K."/>
        </authorList>
    </citation>
    <scope>NUCLEOTIDE SEQUENCE</scope>
</reference>
<feature type="compositionally biased region" description="Basic and acidic residues" evidence="1">
    <location>
        <begin position="74"/>
        <end position="99"/>
    </location>
</feature>
<dbReference type="EMBL" id="BMAV01017905">
    <property type="protein sequence ID" value="GFY69941.1"/>
    <property type="molecule type" value="Genomic_DNA"/>
</dbReference>
<dbReference type="AlphaFoldDB" id="A0A8X6YBT0"/>
<comment type="caution">
    <text evidence="2">The sequence shown here is derived from an EMBL/GenBank/DDBJ whole genome shotgun (WGS) entry which is preliminary data.</text>
</comment>
<organism evidence="2 3">
    <name type="scientific">Trichonephila inaurata madagascariensis</name>
    <dbReference type="NCBI Taxonomy" id="2747483"/>
    <lineage>
        <taxon>Eukaryota</taxon>
        <taxon>Metazoa</taxon>
        <taxon>Ecdysozoa</taxon>
        <taxon>Arthropoda</taxon>
        <taxon>Chelicerata</taxon>
        <taxon>Arachnida</taxon>
        <taxon>Araneae</taxon>
        <taxon>Araneomorphae</taxon>
        <taxon>Entelegynae</taxon>
        <taxon>Araneoidea</taxon>
        <taxon>Nephilidae</taxon>
        <taxon>Trichonephila</taxon>
        <taxon>Trichonephila inaurata</taxon>
    </lineage>
</organism>
<protein>
    <submittedName>
        <fullName evidence="2">Uncharacterized protein</fullName>
    </submittedName>
</protein>
<sequence>MLPLTQQKQDESHRGPHPLPPAHINHLERQLLLPNTMASPPRHKPDVHHHPSSCQSEQLGNLEGRYRQPRLLVNHHDRQLNIKASRDDYVSRKNANEFQ</sequence>
<evidence type="ECO:0000256" key="1">
    <source>
        <dbReference type="SAM" id="MobiDB-lite"/>
    </source>
</evidence>
<gene>
    <name evidence="2" type="ORF">TNIN_394631</name>
</gene>
<evidence type="ECO:0000313" key="3">
    <source>
        <dbReference type="Proteomes" id="UP000886998"/>
    </source>
</evidence>
<dbReference type="Proteomes" id="UP000886998">
    <property type="component" value="Unassembled WGS sequence"/>
</dbReference>
<feature type="region of interest" description="Disordered" evidence="1">
    <location>
        <begin position="1"/>
        <end position="99"/>
    </location>
</feature>
<evidence type="ECO:0000313" key="2">
    <source>
        <dbReference type="EMBL" id="GFY69941.1"/>
    </source>
</evidence>